<evidence type="ECO:0000256" key="1">
    <source>
        <dbReference type="SAM" id="MobiDB-lite"/>
    </source>
</evidence>
<accession>A0A370TVP0</accession>
<feature type="region of interest" description="Disordered" evidence="1">
    <location>
        <begin position="254"/>
        <end position="278"/>
    </location>
</feature>
<evidence type="ECO:0000313" key="3">
    <source>
        <dbReference type="Proteomes" id="UP000254866"/>
    </source>
</evidence>
<comment type="caution">
    <text evidence="2">The sequence shown here is derived from an EMBL/GenBank/DDBJ whole genome shotgun (WGS) entry which is preliminary data.</text>
</comment>
<keyword evidence="3" id="KW-1185">Reference proteome</keyword>
<proteinExistence type="predicted"/>
<dbReference type="GeneID" id="43596781"/>
<protein>
    <submittedName>
        <fullName evidence="2">Uncharacterized protein</fullName>
    </submittedName>
</protein>
<name>A0A370TVP0_9HELO</name>
<dbReference type="OrthoDB" id="3558919at2759"/>
<gene>
    <name evidence="2" type="ORF">BP5553_03932</name>
</gene>
<organism evidence="2 3">
    <name type="scientific">Venustampulla echinocandica</name>
    <dbReference type="NCBI Taxonomy" id="2656787"/>
    <lineage>
        <taxon>Eukaryota</taxon>
        <taxon>Fungi</taxon>
        <taxon>Dikarya</taxon>
        <taxon>Ascomycota</taxon>
        <taxon>Pezizomycotina</taxon>
        <taxon>Leotiomycetes</taxon>
        <taxon>Helotiales</taxon>
        <taxon>Pleuroascaceae</taxon>
        <taxon>Venustampulla</taxon>
    </lineage>
</organism>
<evidence type="ECO:0000313" key="2">
    <source>
        <dbReference type="EMBL" id="RDL39592.1"/>
    </source>
</evidence>
<dbReference type="Proteomes" id="UP000254866">
    <property type="component" value="Unassembled WGS sequence"/>
</dbReference>
<dbReference type="AlphaFoldDB" id="A0A370TVP0"/>
<dbReference type="RefSeq" id="XP_031872248.1">
    <property type="nucleotide sequence ID" value="XM_032012555.1"/>
</dbReference>
<reference evidence="2 3" key="1">
    <citation type="journal article" date="2018" name="IMA Fungus">
        <title>IMA Genome-F 9: Draft genome sequence of Annulohypoxylon stygium, Aspergillus mulundensis, Berkeleyomyces basicola (syn. Thielaviopsis basicola), Ceratocystis smalleyi, two Cercospora beticola strains, Coleophoma cylindrospora, Fusarium fracticaudum, Phialophora cf. hyalina, and Morchella septimelata.</title>
        <authorList>
            <person name="Wingfield B.D."/>
            <person name="Bills G.F."/>
            <person name="Dong Y."/>
            <person name="Huang W."/>
            <person name="Nel W.J."/>
            <person name="Swalarsk-Parry B.S."/>
            <person name="Vaghefi N."/>
            <person name="Wilken P.M."/>
            <person name="An Z."/>
            <person name="de Beer Z.W."/>
            <person name="De Vos L."/>
            <person name="Chen L."/>
            <person name="Duong T.A."/>
            <person name="Gao Y."/>
            <person name="Hammerbacher A."/>
            <person name="Kikkert J.R."/>
            <person name="Li Y."/>
            <person name="Li H."/>
            <person name="Li K."/>
            <person name="Li Q."/>
            <person name="Liu X."/>
            <person name="Ma X."/>
            <person name="Naidoo K."/>
            <person name="Pethybridge S.J."/>
            <person name="Sun J."/>
            <person name="Steenkamp E.T."/>
            <person name="van der Nest M.A."/>
            <person name="van Wyk S."/>
            <person name="Wingfield M.J."/>
            <person name="Xiong C."/>
            <person name="Yue Q."/>
            <person name="Zhang X."/>
        </authorList>
    </citation>
    <scope>NUCLEOTIDE SEQUENCE [LARGE SCALE GENOMIC DNA]</scope>
    <source>
        <strain evidence="2 3">BP 5553</strain>
    </source>
</reference>
<dbReference type="EMBL" id="NPIC01000002">
    <property type="protein sequence ID" value="RDL39592.1"/>
    <property type="molecule type" value="Genomic_DNA"/>
</dbReference>
<sequence length="345" mass="39405">MANHHTDLRPPLFPLNIETIRNGPLFQFDDKTRYMVTACRAYGYKLGYHQILDSARNALNSGEAQPMCLVLLPPVPALSTRQSMAMLAMIDIDMTPRSWEWSPEFISIYGSLEGRADGLWAYCSDFRRVISTTIDQRLFPHYKRPFIWLAKNLEYLGFCENLDRAAVQKNIRVLDRNEMEAAWVQVMMRSFEWETHEAISSLIGKVSFHREVTSEAQARVVMQHFLRTALKKRYQPVEKVEKYWEEKPAKYNVPDLNITPTPDGSSELPGELNTDFEDEDDEGDVAMAEGGETQGVVEMSNEMRQMDLDDDDEEAPASGHTREEILEIISAEAESEAAAAWNDLA</sequence>